<accession>A0ABS2PAI9</accession>
<comment type="caution">
    <text evidence="11">The sequence shown here is derived from an EMBL/GenBank/DDBJ whole genome shotgun (WGS) entry which is preliminary data.</text>
</comment>
<keyword evidence="2 8" id="KW-0812">Transmembrane</keyword>
<sequence length="609" mass="68824">MKTQLKAPFQHDVSHLEDMLKKHSAADQPKGKKPKNIGQTLWQLWETMRKERLKLVIVFLLVAMSALLALAGPFIVGMSIDRFIATGEVNGFVWMLGLLLIVYLFHSLTVWLQQFVMIGISQRTVYRLRSQLFDHLLQLPIRFFDRSEQGDLISRVNNDIENVSNTLNSSVIQVFTSVITLIGIVIVMLYLSPILTLVAMLVVPMMFFGIRWITKRTRVLFKEQQSHLGELNGYSEEAISAHSITKMFSQEDQMIERFQEKNATLRETGFWAQVYSGLIPKFMNALNSFSFAIIALAGGVLAVNGLVTVGVIVIFVEYSRQFTRPLNDLANQFNLVLSAIAGAERVFSVLEEEKEQADEQDAKVIDWKVQGNVQFQNVSFSYDTTPTIQDVTYHVNAGQTVALVGKTGAGKTTMMNLLTRFYELDEGEILLDGISISTLTRDSLRENMAVVLQDPFLFHETVLENVRYSVPEATRDEVIEACKLANAHPFIRELSQGYDTMLEDGKGISQGQKQLLSIARAILRNPKLLLLDEATSSIDSVTEMHLQRALDTLMQGRTSFVIAHRLNTVKNADQLFIFDDGTIVEHGSHEELMDQRGVYYELHTAQQFD</sequence>
<feature type="coiled-coil region" evidence="7">
    <location>
        <begin position="340"/>
        <end position="370"/>
    </location>
</feature>
<dbReference type="Pfam" id="PF00664">
    <property type="entry name" value="ABC_membrane"/>
    <property type="match status" value="1"/>
</dbReference>
<dbReference type="CDD" id="cd03254">
    <property type="entry name" value="ABCC_Glucan_exporter_like"/>
    <property type="match status" value="1"/>
</dbReference>
<dbReference type="SUPFAM" id="SSF90123">
    <property type="entry name" value="ABC transporter transmembrane region"/>
    <property type="match status" value="1"/>
</dbReference>
<feature type="transmembrane region" description="Helical" evidence="8">
    <location>
        <begin position="171"/>
        <end position="191"/>
    </location>
</feature>
<evidence type="ECO:0000256" key="5">
    <source>
        <dbReference type="ARBA" id="ARBA00022989"/>
    </source>
</evidence>
<dbReference type="EMBL" id="JAFBEC010000003">
    <property type="protein sequence ID" value="MBM7632437.1"/>
    <property type="molecule type" value="Genomic_DNA"/>
</dbReference>
<dbReference type="Proteomes" id="UP000741863">
    <property type="component" value="Unassembled WGS sequence"/>
</dbReference>
<evidence type="ECO:0000259" key="9">
    <source>
        <dbReference type="PROSITE" id="PS50893"/>
    </source>
</evidence>
<dbReference type="SUPFAM" id="SSF52540">
    <property type="entry name" value="P-loop containing nucleoside triphosphate hydrolases"/>
    <property type="match status" value="1"/>
</dbReference>
<feature type="transmembrane region" description="Helical" evidence="8">
    <location>
        <begin position="92"/>
        <end position="112"/>
    </location>
</feature>
<evidence type="ECO:0000313" key="11">
    <source>
        <dbReference type="EMBL" id="MBM7632437.1"/>
    </source>
</evidence>
<dbReference type="PROSITE" id="PS50929">
    <property type="entry name" value="ABC_TM1F"/>
    <property type="match status" value="1"/>
</dbReference>
<evidence type="ECO:0000256" key="7">
    <source>
        <dbReference type="SAM" id="Coils"/>
    </source>
</evidence>
<dbReference type="PANTHER" id="PTHR43394">
    <property type="entry name" value="ATP-DEPENDENT PERMEASE MDL1, MITOCHONDRIAL"/>
    <property type="match status" value="1"/>
</dbReference>
<dbReference type="CDD" id="cd18547">
    <property type="entry name" value="ABC_6TM_Tm288_like"/>
    <property type="match status" value="1"/>
</dbReference>
<keyword evidence="4 11" id="KW-0067">ATP-binding</keyword>
<keyword evidence="6 8" id="KW-0472">Membrane</keyword>
<keyword evidence="5 8" id="KW-1133">Transmembrane helix</keyword>
<dbReference type="InterPro" id="IPR036640">
    <property type="entry name" value="ABC1_TM_sf"/>
</dbReference>
<dbReference type="InterPro" id="IPR027417">
    <property type="entry name" value="P-loop_NTPase"/>
</dbReference>
<dbReference type="Gene3D" id="3.40.50.300">
    <property type="entry name" value="P-loop containing nucleotide triphosphate hydrolases"/>
    <property type="match status" value="1"/>
</dbReference>
<gene>
    <name evidence="11" type="ORF">JOD17_001530</name>
</gene>
<evidence type="ECO:0000256" key="3">
    <source>
        <dbReference type="ARBA" id="ARBA00022741"/>
    </source>
</evidence>
<dbReference type="InterPro" id="IPR017871">
    <property type="entry name" value="ABC_transporter-like_CS"/>
</dbReference>
<dbReference type="InterPro" id="IPR003593">
    <property type="entry name" value="AAA+_ATPase"/>
</dbReference>
<evidence type="ECO:0000256" key="1">
    <source>
        <dbReference type="ARBA" id="ARBA00004651"/>
    </source>
</evidence>
<dbReference type="SMART" id="SM00382">
    <property type="entry name" value="AAA"/>
    <property type="match status" value="1"/>
</dbReference>
<dbReference type="PROSITE" id="PS50893">
    <property type="entry name" value="ABC_TRANSPORTER_2"/>
    <property type="match status" value="1"/>
</dbReference>
<keyword evidence="7" id="KW-0175">Coiled coil</keyword>
<evidence type="ECO:0000256" key="8">
    <source>
        <dbReference type="SAM" id="Phobius"/>
    </source>
</evidence>
<keyword evidence="12" id="KW-1185">Reference proteome</keyword>
<organism evidence="11 12">
    <name type="scientific">Geomicrobium sediminis</name>
    <dbReference type="NCBI Taxonomy" id="1347788"/>
    <lineage>
        <taxon>Bacteria</taxon>
        <taxon>Bacillati</taxon>
        <taxon>Bacillota</taxon>
        <taxon>Bacilli</taxon>
        <taxon>Bacillales</taxon>
        <taxon>Geomicrobium</taxon>
    </lineage>
</organism>
<dbReference type="InterPro" id="IPR003439">
    <property type="entry name" value="ABC_transporter-like_ATP-bd"/>
</dbReference>
<evidence type="ECO:0000256" key="2">
    <source>
        <dbReference type="ARBA" id="ARBA00022692"/>
    </source>
</evidence>
<dbReference type="PROSITE" id="PS00211">
    <property type="entry name" value="ABC_TRANSPORTER_1"/>
    <property type="match status" value="1"/>
</dbReference>
<dbReference type="GO" id="GO:0005524">
    <property type="term" value="F:ATP binding"/>
    <property type="evidence" value="ECO:0007669"/>
    <property type="project" value="UniProtKB-KW"/>
</dbReference>
<feature type="domain" description="ABC transporter" evidence="9">
    <location>
        <begin position="373"/>
        <end position="605"/>
    </location>
</feature>
<evidence type="ECO:0000313" key="12">
    <source>
        <dbReference type="Proteomes" id="UP000741863"/>
    </source>
</evidence>
<dbReference type="Pfam" id="PF00005">
    <property type="entry name" value="ABC_tran"/>
    <property type="match status" value="1"/>
</dbReference>
<evidence type="ECO:0000256" key="4">
    <source>
        <dbReference type="ARBA" id="ARBA00022840"/>
    </source>
</evidence>
<proteinExistence type="predicted"/>
<feature type="transmembrane region" description="Helical" evidence="8">
    <location>
        <begin position="197"/>
        <end position="214"/>
    </location>
</feature>
<comment type="subcellular location">
    <subcellularLocation>
        <location evidence="1">Cell membrane</location>
        <topology evidence="1">Multi-pass membrane protein</topology>
    </subcellularLocation>
</comment>
<feature type="transmembrane region" description="Helical" evidence="8">
    <location>
        <begin position="55"/>
        <end position="80"/>
    </location>
</feature>
<keyword evidence="3" id="KW-0547">Nucleotide-binding</keyword>
<dbReference type="RefSeq" id="WP_204696645.1">
    <property type="nucleotide sequence ID" value="NZ_JAFBEC010000003.1"/>
</dbReference>
<dbReference type="InterPro" id="IPR039421">
    <property type="entry name" value="Type_1_exporter"/>
</dbReference>
<evidence type="ECO:0000259" key="10">
    <source>
        <dbReference type="PROSITE" id="PS50929"/>
    </source>
</evidence>
<feature type="transmembrane region" description="Helical" evidence="8">
    <location>
        <begin position="291"/>
        <end position="316"/>
    </location>
</feature>
<protein>
    <submittedName>
        <fullName evidence="11">ATP-binding cassette subfamily B protein</fullName>
    </submittedName>
</protein>
<feature type="domain" description="ABC transmembrane type-1" evidence="10">
    <location>
        <begin position="56"/>
        <end position="338"/>
    </location>
</feature>
<evidence type="ECO:0000256" key="6">
    <source>
        <dbReference type="ARBA" id="ARBA00023136"/>
    </source>
</evidence>
<name>A0ABS2PAI9_9BACL</name>
<dbReference type="InterPro" id="IPR011527">
    <property type="entry name" value="ABC1_TM_dom"/>
</dbReference>
<reference evidence="11 12" key="1">
    <citation type="submission" date="2021-01" db="EMBL/GenBank/DDBJ databases">
        <title>Genomic Encyclopedia of Type Strains, Phase IV (KMG-IV): sequencing the most valuable type-strain genomes for metagenomic binning, comparative biology and taxonomic classification.</title>
        <authorList>
            <person name="Goeker M."/>
        </authorList>
    </citation>
    <scope>NUCLEOTIDE SEQUENCE [LARGE SCALE GENOMIC DNA]</scope>
    <source>
        <strain evidence="11 12">DSM 25540</strain>
    </source>
</reference>
<dbReference type="Gene3D" id="1.20.1560.10">
    <property type="entry name" value="ABC transporter type 1, transmembrane domain"/>
    <property type="match status" value="1"/>
</dbReference>
<dbReference type="PANTHER" id="PTHR43394:SF1">
    <property type="entry name" value="ATP-BINDING CASSETTE SUB-FAMILY B MEMBER 10, MITOCHONDRIAL"/>
    <property type="match status" value="1"/>
</dbReference>